<proteinExistence type="inferred from homology"/>
<feature type="signal peptide" evidence="10">
    <location>
        <begin position="1"/>
        <end position="21"/>
    </location>
</feature>
<reference evidence="11" key="1">
    <citation type="submission" date="2020-04" db="EMBL/GenBank/DDBJ databases">
        <title>Draft genome resource of the tomato pathogen Pseudocercospora fuligena.</title>
        <authorList>
            <person name="Zaccaron A."/>
        </authorList>
    </citation>
    <scope>NUCLEOTIDE SEQUENCE</scope>
    <source>
        <strain evidence="11">PF001</strain>
    </source>
</reference>
<dbReference type="Proteomes" id="UP000660729">
    <property type="component" value="Unassembled WGS sequence"/>
</dbReference>
<dbReference type="PANTHER" id="PTHR43301:SF3">
    <property type="entry name" value="ARABINAN ENDO-1,5-ALPHA-L-ARABINOSIDASE A-RELATED"/>
    <property type="match status" value="1"/>
</dbReference>
<protein>
    <recommendedName>
        <fullName evidence="4 7">Arabinan endo-1,5-alpha-L-arabinosidase</fullName>
        <ecNumber evidence="4 7">3.2.1.99</ecNumber>
    </recommendedName>
</protein>
<dbReference type="GO" id="GO:0031222">
    <property type="term" value="P:arabinan catabolic process"/>
    <property type="evidence" value="ECO:0007669"/>
    <property type="project" value="UniProtKB-UniPathway"/>
</dbReference>
<feature type="active site" description="Proton acceptor" evidence="8">
    <location>
        <position position="47"/>
    </location>
</feature>
<dbReference type="AlphaFoldDB" id="A0A8H6RUG4"/>
<dbReference type="InterPro" id="IPR006710">
    <property type="entry name" value="Glyco_hydro_43"/>
</dbReference>
<keyword evidence="12" id="KW-1185">Reference proteome</keyword>
<dbReference type="CDD" id="cd18831">
    <property type="entry name" value="GH43_AnAbnA-like"/>
    <property type="match status" value="1"/>
</dbReference>
<dbReference type="OrthoDB" id="195678at2759"/>
<evidence type="ECO:0000256" key="6">
    <source>
        <dbReference type="ARBA" id="ARBA00023295"/>
    </source>
</evidence>
<evidence type="ECO:0000256" key="2">
    <source>
        <dbReference type="ARBA" id="ARBA00004834"/>
    </source>
</evidence>
<evidence type="ECO:0000256" key="5">
    <source>
        <dbReference type="ARBA" id="ARBA00022801"/>
    </source>
</evidence>
<dbReference type="GO" id="GO:0046558">
    <property type="term" value="F:arabinan endo-1,5-alpha-L-arabinosidase activity"/>
    <property type="evidence" value="ECO:0007669"/>
    <property type="project" value="UniProtKB-EC"/>
</dbReference>
<name>A0A8H6RUG4_9PEZI</name>
<dbReference type="Pfam" id="PF04616">
    <property type="entry name" value="Glyco_hydro_43"/>
    <property type="match status" value="1"/>
</dbReference>
<gene>
    <name evidence="11" type="ORF">HII31_01101</name>
</gene>
<evidence type="ECO:0000313" key="12">
    <source>
        <dbReference type="Proteomes" id="UP000660729"/>
    </source>
</evidence>
<evidence type="ECO:0000256" key="10">
    <source>
        <dbReference type="SAM" id="SignalP"/>
    </source>
</evidence>
<evidence type="ECO:0000256" key="7">
    <source>
        <dbReference type="PIRNR" id="PIRNR026534"/>
    </source>
</evidence>
<accession>A0A8H6RUG4</accession>
<dbReference type="EC" id="3.2.1.99" evidence="4 7"/>
<comment type="caution">
    <text evidence="11">The sequence shown here is derived from an EMBL/GenBank/DDBJ whole genome shotgun (WGS) entry which is preliminary data.</text>
</comment>
<comment type="pathway">
    <text evidence="2 7">Glycan metabolism; L-arabinan degradation.</text>
</comment>
<dbReference type="PIRSF" id="PIRSF026534">
    <property type="entry name" value="Endo_alpha-L-arabinosidase"/>
    <property type="match status" value="1"/>
</dbReference>
<organism evidence="11 12">
    <name type="scientific">Pseudocercospora fuligena</name>
    <dbReference type="NCBI Taxonomy" id="685502"/>
    <lineage>
        <taxon>Eukaryota</taxon>
        <taxon>Fungi</taxon>
        <taxon>Dikarya</taxon>
        <taxon>Ascomycota</taxon>
        <taxon>Pezizomycotina</taxon>
        <taxon>Dothideomycetes</taxon>
        <taxon>Dothideomycetidae</taxon>
        <taxon>Mycosphaerellales</taxon>
        <taxon>Mycosphaerellaceae</taxon>
        <taxon>Pseudocercospora</taxon>
    </lineage>
</organism>
<keyword evidence="5 7" id="KW-0378">Hydrolase</keyword>
<comment type="catalytic activity">
    <reaction evidence="1 7">
        <text>Endohydrolysis of (1-&gt;5)-alpha-arabinofuranosidic linkages in (1-&gt;5)-arabinans.</text>
        <dbReference type="EC" id="3.2.1.99"/>
    </reaction>
</comment>
<evidence type="ECO:0000256" key="3">
    <source>
        <dbReference type="ARBA" id="ARBA00009865"/>
    </source>
</evidence>
<keyword evidence="10" id="KW-0732">Signal</keyword>
<dbReference type="UniPathway" id="UPA00667"/>
<evidence type="ECO:0000256" key="4">
    <source>
        <dbReference type="ARBA" id="ARBA00012586"/>
    </source>
</evidence>
<feature type="active site" description="Proton donor" evidence="8">
    <location>
        <position position="234"/>
    </location>
</feature>
<dbReference type="EMBL" id="JABCIY010000011">
    <property type="protein sequence ID" value="KAF7197598.1"/>
    <property type="molecule type" value="Genomic_DNA"/>
</dbReference>
<evidence type="ECO:0000256" key="1">
    <source>
        <dbReference type="ARBA" id="ARBA00000375"/>
    </source>
</evidence>
<dbReference type="SUPFAM" id="SSF75005">
    <property type="entry name" value="Arabinanase/levansucrase/invertase"/>
    <property type="match status" value="1"/>
</dbReference>
<dbReference type="Gene3D" id="2.115.10.20">
    <property type="entry name" value="Glycosyl hydrolase domain, family 43"/>
    <property type="match status" value="1"/>
</dbReference>
<dbReference type="InterPro" id="IPR016840">
    <property type="entry name" value="Glyco_hydro_43_endo_a_Ara-ase"/>
</dbReference>
<dbReference type="InterPro" id="IPR050727">
    <property type="entry name" value="GH43_arabinanases"/>
</dbReference>
<sequence length="363" mass="39615">MAPIAKLLMQLGMVADTLVAASPMHLIKRQYPAVGACSGKCQGDVHDPAVIYREDTKTYYRFVSNNKISIATAPSIAGPWTDKGAAVPAGSIIDLPGRDDLWTFKGFVTETGLFIRMPAPDIAHIGDEYLLFYSVSKIGSQNSDIGVATSKTMDPGSWTDHGSIGIPADSKWNRIDANLFAFDPNNLVLNYGSFWSNIWQVPMSPDGLKVTGAPVHIAMTDEPRPDGLTTGDMEGAYEFEWGGFTYLFFSGGNCCNQAWDPNVQLAPKGEEYHVKVCRSSQQSGGFVDQQGRSCLDDDGGTMVLASHDNVYAPGGQGVMYDPNLKSVVMYYHYVQPDQGYAYDKFFFGWSKLDFSSGWPVVVG</sequence>
<comment type="similarity">
    <text evidence="3 7">Belongs to the glycosyl hydrolase 43 family.</text>
</comment>
<dbReference type="InterPro" id="IPR023296">
    <property type="entry name" value="Glyco_hydro_beta-prop_sf"/>
</dbReference>
<dbReference type="PANTHER" id="PTHR43301">
    <property type="entry name" value="ARABINAN ENDO-1,5-ALPHA-L-ARABINOSIDASE"/>
    <property type="match status" value="1"/>
</dbReference>
<evidence type="ECO:0000256" key="8">
    <source>
        <dbReference type="PIRSR" id="PIRSR606710-1"/>
    </source>
</evidence>
<feature type="chain" id="PRO_5034503577" description="Arabinan endo-1,5-alpha-L-arabinosidase" evidence="10">
    <location>
        <begin position="22"/>
        <end position="363"/>
    </location>
</feature>
<evidence type="ECO:0000256" key="9">
    <source>
        <dbReference type="PIRSR" id="PIRSR606710-2"/>
    </source>
</evidence>
<evidence type="ECO:0000313" key="11">
    <source>
        <dbReference type="EMBL" id="KAF7197598.1"/>
    </source>
</evidence>
<keyword evidence="6 7" id="KW-0326">Glycosidase</keyword>
<feature type="site" description="Important for catalytic activity, responsible for pKa modulation of the active site Glu and correct orientation of both the proton donor and substrate" evidence="9">
    <location>
        <position position="176"/>
    </location>
</feature>